<accession>A0A6M4A2G9</accession>
<dbReference type="KEGG" id="upi:EJG51_006090"/>
<evidence type="ECO:0000313" key="2">
    <source>
        <dbReference type="Proteomes" id="UP000274350"/>
    </source>
</evidence>
<dbReference type="EMBL" id="CP051152">
    <property type="protein sequence ID" value="QJQ05491.1"/>
    <property type="molecule type" value="Genomic_DNA"/>
</dbReference>
<proteinExistence type="predicted"/>
<dbReference type="Proteomes" id="UP000274350">
    <property type="component" value="Chromosome"/>
</dbReference>
<dbReference type="AlphaFoldDB" id="A0A6M4A2G9"/>
<evidence type="ECO:0000313" key="1">
    <source>
        <dbReference type="EMBL" id="QJQ05491.1"/>
    </source>
</evidence>
<protein>
    <submittedName>
        <fullName evidence="1">Uncharacterized protein</fullName>
    </submittedName>
</protein>
<keyword evidence="2" id="KW-1185">Reference proteome</keyword>
<organism evidence="1 2">
    <name type="scientific">Undibacterium piscinae</name>
    <dbReference type="NCBI Taxonomy" id="2495591"/>
    <lineage>
        <taxon>Bacteria</taxon>
        <taxon>Pseudomonadati</taxon>
        <taxon>Pseudomonadota</taxon>
        <taxon>Betaproteobacteria</taxon>
        <taxon>Burkholderiales</taxon>
        <taxon>Oxalobacteraceae</taxon>
        <taxon>Undibacterium</taxon>
    </lineage>
</organism>
<sequence>MKQYANAKLVQVLVVLVDVQRKRRKKLVSADQIAVVVLRVLAQNNNLICMVHVG</sequence>
<gene>
    <name evidence="1" type="ORF">EJG51_006090</name>
</gene>
<reference evidence="1 2" key="1">
    <citation type="journal article" date="2019" name="Int. J. Syst. Evol. Microbiol.">
        <title>Undibacterium piscinae sp. nov., isolated from Korean shiner intestine.</title>
        <authorList>
            <person name="Lee S.Y."/>
            <person name="Kang W."/>
            <person name="Kim P.S."/>
            <person name="Kim H.S."/>
            <person name="Sung H."/>
            <person name="Shin N.R."/>
            <person name="Whon T.W."/>
            <person name="Yun J.H."/>
            <person name="Lee J.Y."/>
            <person name="Lee J.Y."/>
            <person name="Jung M.J."/>
            <person name="Jeong Y.S."/>
            <person name="Tak E.J."/>
            <person name="Han J.E."/>
            <person name="Hyun D.W."/>
            <person name="Kang M.S."/>
            <person name="Lee K.E."/>
            <person name="Lee B.H."/>
            <person name="Bae J.W."/>
        </authorList>
    </citation>
    <scope>NUCLEOTIDE SEQUENCE [LARGE SCALE GENOMIC DNA]</scope>
    <source>
        <strain evidence="1 2">S11R28</strain>
    </source>
</reference>
<name>A0A6M4A2G9_9BURK</name>